<evidence type="ECO:0000313" key="3">
    <source>
        <dbReference type="EMBL" id="SCV02554.1"/>
    </source>
</evidence>
<dbReference type="EMBL" id="LT598468">
    <property type="protein sequence ID" value="SCV02554.1"/>
    <property type="molecule type" value="Genomic_DNA"/>
</dbReference>
<dbReference type="STRING" id="1230905.A0A1G4KDK2"/>
<keyword evidence="2" id="KW-0472">Membrane</keyword>
<gene>
    <name evidence="3" type="ORF">LAMI_0H00496G</name>
</gene>
<evidence type="ECO:0000313" key="4">
    <source>
        <dbReference type="Proteomes" id="UP000191024"/>
    </source>
</evidence>
<feature type="region of interest" description="Disordered" evidence="1">
    <location>
        <begin position="293"/>
        <end position="359"/>
    </location>
</feature>
<reference evidence="4" key="1">
    <citation type="submission" date="2016-03" db="EMBL/GenBank/DDBJ databases">
        <authorList>
            <person name="Devillers H."/>
        </authorList>
    </citation>
    <scope>NUCLEOTIDE SEQUENCE [LARGE SCALE GENOMIC DNA]</scope>
</reference>
<proteinExistence type="predicted"/>
<dbReference type="OrthoDB" id="4036548at2759"/>
<name>A0A1G4KDK2_9SACH</name>
<feature type="region of interest" description="Disordered" evidence="1">
    <location>
        <begin position="101"/>
        <end position="130"/>
    </location>
</feature>
<organism evidence="3 4">
    <name type="scientific">Lachancea mirantina</name>
    <dbReference type="NCBI Taxonomy" id="1230905"/>
    <lineage>
        <taxon>Eukaryota</taxon>
        <taxon>Fungi</taxon>
        <taxon>Dikarya</taxon>
        <taxon>Ascomycota</taxon>
        <taxon>Saccharomycotina</taxon>
        <taxon>Saccharomycetes</taxon>
        <taxon>Saccharomycetales</taxon>
        <taxon>Saccharomycetaceae</taxon>
        <taxon>Lachancea</taxon>
    </lineage>
</organism>
<sequence length="382" mass="41326">MLFNASRISSSRRSSVGTTRFSTIDPHSTSTSTSNANSVSNKATASASTEAVLPASSNLSSKSQFSTVRSTTRSTVRSSFETSELWSNSSTDGIPVYASTGAEQSATSATGSHESTSSPEAPTTQSASWKSLTAPSGDTWLPYTRSYVFTAPSTTITTDLVRSTLLPTKRTSSYTAPTAVITTDISYYKKWLDGSINGADVTPSTNNKNTIIGSVVGSVGGFLLICFLTWFLLYRRRRKPAQITEKSFSHDIGCRLDYPTTAQGADETIRMADDEEFIRGKYKSFGKKIPLWRKPDAAPSDDENHVVRDGEKRTNPFSEEFDFQKRLPLPPPVPTRSSPARSFMSTISTSTNGSTSSDDISSIYLARPTGEAGSQSFLTEVI</sequence>
<evidence type="ECO:0000256" key="2">
    <source>
        <dbReference type="SAM" id="Phobius"/>
    </source>
</evidence>
<dbReference type="Proteomes" id="UP000191024">
    <property type="component" value="Chromosome H"/>
</dbReference>
<evidence type="ECO:0000256" key="1">
    <source>
        <dbReference type="SAM" id="MobiDB-lite"/>
    </source>
</evidence>
<keyword evidence="2" id="KW-0812">Transmembrane</keyword>
<dbReference type="AlphaFoldDB" id="A0A1G4KDK2"/>
<feature type="compositionally biased region" description="Low complexity" evidence="1">
    <location>
        <begin position="1"/>
        <end position="49"/>
    </location>
</feature>
<keyword evidence="2" id="KW-1133">Transmembrane helix</keyword>
<feature type="transmembrane region" description="Helical" evidence="2">
    <location>
        <begin position="211"/>
        <end position="233"/>
    </location>
</feature>
<keyword evidence="4" id="KW-1185">Reference proteome</keyword>
<accession>A0A1G4KDK2</accession>
<feature type="region of interest" description="Disordered" evidence="1">
    <location>
        <begin position="1"/>
        <end position="89"/>
    </location>
</feature>
<protein>
    <submittedName>
        <fullName evidence="3">LAMI_0H00496g1_1</fullName>
    </submittedName>
</protein>
<feature type="compositionally biased region" description="Low complexity" evidence="1">
    <location>
        <begin position="335"/>
        <end position="359"/>
    </location>
</feature>
<feature type="compositionally biased region" description="Basic and acidic residues" evidence="1">
    <location>
        <begin position="302"/>
        <end position="314"/>
    </location>
</feature>
<feature type="compositionally biased region" description="Polar residues" evidence="1">
    <location>
        <begin position="55"/>
        <end position="64"/>
    </location>
</feature>
<feature type="compositionally biased region" description="Low complexity" evidence="1">
    <location>
        <begin position="65"/>
        <end position="84"/>
    </location>
</feature>